<sequence length="195" mass="22076">MSPVQTVFQFLSSLISVYMLLIIFRVLLTWFQGRLNGKGVEILMKVTDPYMNRFRGISWLRFGFLDFSPVVAIAVLGLVSQIFNSLAVSGTLNPMLIVVYILGSVWNFLAFFINFLIIMMIFRLVTILFFSTWNHQILFQIDNILYKVVARILGIFTTKNVKFSMALAICAGILLALRILIGYGIALLLSYLAGL</sequence>
<feature type="transmembrane region" description="Helical" evidence="2">
    <location>
        <begin position="95"/>
        <end position="122"/>
    </location>
</feature>
<evidence type="ECO:0000313" key="4">
    <source>
        <dbReference type="Proteomes" id="UP000324209"/>
    </source>
</evidence>
<feature type="transmembrane region" description="Helical" evidence="2">
    <location>
        <begin position="6"/>
        <end position="28"/>
    </location>
</feature>
<feature type="transmembrane region" description="Helical" evidence="2">
    <location>
        <begin position="59"/>
        <end position="83"/>
    </location>
</feature>
<dbReference type="PANTHER" id="PTHR33219">
    <property type="entry name" value="YLMG HOMOLOG PROTEIN 2, CHLOROPLASTIC"/>
    <property type="match status" value="1"/>
</dbReference>
<keyword evidence="2" id="KW-1133">Transmembrane helix</keyword>
<dbReference type="KEGG" id="ock:EXM22_08160"/>
<comment type="similarity">
    <text evidence="1">Belongs to the YggT family.</text>
</comment>
<evidence type="ECO:0000256" key="2">
    <source>
        <dbReference type="SAM" id="Phobius"/>
    </source>
</evidence>
<reference evidence="3 4" key="1">
    <citation type="submission" date="2019-02" db="EMBL/GenBank/DDBJ databases">
        <title>Complete Genome Sequence and Methylome Analysis of free living Spirochaetas.</title>
        <authorList>
            <person name="Fomenkov A."/>
            <person name="Dubinina G."/>
            <person name="Leshcheva N."/>
            <person name="Mikheeva N."/>
            <person name="Grabovich M."/>
            <person name="Vincze T."/>
            <person name="Roberts R.J."/>
        </authorList>
    </citation>
    <scope>NUCLEOTIDE SEQUENCE [LARGE SCALE GENOMIC DNA]</scope>
    <source>
        <strain evidence="3 4">K2</strain>
    </source>
</reference>
<dbReference type="AlphaFoldDB" id="A0A5C1QKV0"/>
<dbReference type="GO" id="GO:0016020">
    <property type="term" value="C:membrane"/>
    <property type="evidence" value="ECO:0007669"/>
    <property type="project" value="InterPro"/>
</dbReference>
<dbReference type="OrthoDB" id="47652at2"/>
<evidence type="ECO:0000313" key="3">
    <source>
        <dbReference type="EMBL" id="QEN07958.1"/>
    </source>
</evidence>
<evidence type="ECO:0000256" key="1">
    <source>
        <dbReference type="ARBA" id="ARBA00010894"/>
    </source>
</evidence>
<keyword evidence="4" id="KW-1185">Reference proteome</keyword>
<protein>
    <submittedName>
        <fullName evidence="3">YggT family protein</fullName>
    </submittedName>
</protein>
<dbReference type="Proteomes" id="UP000324209">
    <property type="component" value="Chromosome"/>
</dbReference>
<keyword evidence="2" id="KW-0812">Transmembrane</keyword>
<proteinExistence type="inferred from homology"/>
<keyword evidence="2" id="KW-0472">Membrane</keyword>
<dbReference type="RefSeq" id="WP_149486038.1">
    <property type="nucleotide sequence ID" value="NZ_CP036150.1"/>
</dbReference>
<feature type="transmembrane region" description="Helical" evidence="2">
    <location>
        <begin position="166"/>
        <end position="193"/>
    </location>
</feature>
<dbReference type="EMBL" id="CP036150">
    <property type="protein sequence ID" value="QEN07958.1"/>
    <property type="molecule type" value="Genomic_DNA"/>
</dbReference>
<gene>
    <name evidence="3" type="ORF">EXM22_08160</name>
</gene>
<dbReference type="InterPro" id="IPR003425">
    <property type="entry name" value="CCB3/YggT"/>
</dbReference>
<dbReference type="Pfam" id="PF02325">
    <property type="entry name" value="CCB3_YggT"/>
    <property type="match status" value="1"/>
</dbReference>
<organism evidence="3 4">
    <name type="scientific">Oceanispirochaeta crateris</name>
    <dbReference type="NCBI Taxonomy" id="2518645"/>
    <lineage>
        <taxon>Bacteria</taxon>
        <taxon>Pseudomonadati</taxon>
        <taxon>Spirochaetota</taxon>
        <taxon>Spirochaetia</taxon>
        <taxon>Spirochaetales</taxon>
        <taxon>Spirochaetaceae</taxon>
        <taxon>Oceanispirochaeta</taxon>
    </lineage>
</organism>
<accession>A0A5C1QKV0</accession>
<name>A0A5C1QKV0_9SPIO</name>
<dbReference type="PANTHER" id="PTHR33219:SF14">
    <property type="entry name" value="PROTEIN COFACTOR ASSEMBLY OF COMPLEX C SUBUNIT B CCB3, CHLOROPLASTIC-RELATED"/>
    <property type="match status" value="1"/>
</dbReference>